<comment type="caution">
    <text evidence="6">The sequence shown here is derived from an EMBL/GenBank/DDBJ whole genome shotgun (WGS) entry which is preliminary data.</text>
</comment>
<dbReference type="PROSITE" id="PS50931">
    <property type="entry name" value="HTH_LYSR"/>
    <property type="match status" value="1"/>
</dbReference>
<evidence type="ECO:0000313" key="6">
    <source>
        <dbReference type="EMBL" id="MCY9695300.1"/>
    </source>
</evidence>
<dbReference type="EMBL" id="JAMDMX010000067">
    <property type="protein sequence ID" value="MCY9695300.1"/>
    <property type="molecule type" value="Genomic_DNA"/>
</dbReference>
<dbReference type="InterPro" id="IPR005119">
    <property type="entry name" value="LysR_subst-bd"/>
</dbReference>
<keyword evidence="3" id="KW-0238">DNA-binding</keyword>
<dbReference type="SUPFAM" id="SSF53850">
    <property type="entry name" value="Periplasmic binding protein-like II"/>
    <property type="match status" value="1"/>
</dbReference>
<evidence type="ECO:0000313" key="7">
    <source>
        <dbReference type="Proteomes" id="UP001527099"/>
    </source>
</evidence>
<dbReference type="Pfam" id="PF03466">
    <property type="entry name" value="LysR_substrate"/>
    <property type="match status" value="1"/>
</dbReference>
<dbReference type="InterPro" id="IPR036388">
    <property type="entry name" value="WH-like_DNA-bd_sf"/>
</dbReference>
<dbReference type="Gene3D" id="3.40.190.290">
    <property type="match status" value="1"/>
</dbReference>
<dbReference type="PANTHER" id="PTHR30126:SF39">
    <property type="entry name" value="HTH-TYPE TRANSCRIPTIONAL REGULATOR CYSL"/>
    <property type="match status" value="1"/>
</dbReference>
<evidence type="ECO:0000256" key="1">
    <source>
        <dbReference type="ARBA" id="ARBA00009437"/>
    </source>
</evidence>
<organism evidence="6 7">
    <name type="scientific">Paenibacillus alginolyticus</name>
    <dbReference type="NCBI Taxonomy" id="59839"/>
    <lineage>
        <taxon>Bacteria</taxon>
        <taxon>Bacillati</taxon>
        <taxon>Bacillota</taxon>
        <taxon>Bacilli</taxon>
        <taxon>Bacillales</taxon>
        <taxon>Paenibacillaceae</taxon>
        <taxon>Paenibacillus</taxon>
    </lineage>
</organism>
<dbReference type="RefSeq" id="WP_268616691.1">
    <property type="nucleotide sequence ID" value="NZ_JAMDMX010000067.1"/>
</dbReference>
<protein>
    <submittedName>
        <fullName evidence="6">LysR family transcriptional regulator</fullName>
    </submittedName>
</protein>
<dbReference type="InterPro" id="IPR036390">
    <property type="entry name" value="WH_DNA-bd_sf"/>
</dbReference>
<keyword evidence="4" id="KW-0804">Transcription</keyword>
<dbReference type="Gene3D" id="1.10.10.10">
    <property type="entry name" value="Winged helix-like DNA-binding domain superfamily/Winged helix DNA-binding domain"/>
    <property type="match status" value="1"/>
</dbReference>
<evidence type="ECO:0000259" key="5">
    <source>
        <dbReference type="PROSITE" id="PS50931"/>
    </source>
</evidence>
<dbReference type="Proteomes" id="UP001527099">
    <property type="component" value="Unassembled WGS sequence"/>
</dbReference>
<keyword evidence="2" id="KW-0805">Transcription regulation</keyword>
<dbReference type="PANTHER" id="PTHR30126">
    <property type="entry name" value="HTH-TYPE TRANSCRIPTIONAL REGULATOR"/>
    <property type="match status" value="1"/>
</dbReference>
<dbReference type="Pfam" id="PF00126">
    <property type="entry name" value="HTH_1"/>
    <property type="match status" value="1"/>
</dbReference>
<comment type="similarity">
    <text evidence="1">Belongs to the LysR transcriptional regulatory family.</text>
</comment>
<dbReference type="InterPro" id="IPR000847">
    <property type="entry name" value="LysR_HTH_N"/>
</dbReference>
<keyword evidence="7" id="KW-1185">Reference proteome</keyword>
<evidence type="ECO:0000256" key="2">
    <source>
        <dbReference type="ARBA" id="ARBA00023015"/>
    </source>
</evidence>
<sequence>MNTKHLSLFMQVIKKGSITQVAKETYVSQPAISMQLKRLEQEVGVPLFTVVGRDIVVTDAGFTLLEYAESMLSLEGQIYRAMEEYRLGNRGKIIVAASQVVATYLLPKIMYSFTQTYSDITVELQTRTDEEIERLVRMGSIDIGMTLQPPDDHFSFRVTPFAQERLIGIQPSLSFHSRNMIVPRDVVSIPITDTWDMEIMHLDSTETVKQFVMQGMGYGVILESAASLELSYGKLLPWATFTPIPVVASVITRPAERLSKSVWYFLNHLRSGENG</sequence>
<accession>A0ABT4GGI1</accession>
<gene>
    <name evidence="6" type="ORF">M5X19_20690</name>
</gene>
<proteinExistence type="inferred from homology"/>
<evidence type="ECO:0000256" key="4">
    <source>
        <dbReference type="ARBA" id="ARBA00023163"/>
    </source>
</evidence>
<evidence type="ECO:0000256" key="3">
    <source>
        <dbReference type="ARBA" id="ARBA00023125"/>
    </source>
</evidence>
<name>A0ABT4GGI1_9BACL</name>
<reference evidence="6 7" key="1">
    <citation type="submission" date="2022-05" db="EMBL/GenBank/DDBJ databases">
        <title>Genome Sequencing of Bee-Associated Microbes.</title>
        <authorList>
            <person name="Dunlap C."/>
        </authorList>
    </citation>
    <scope>NUCLEOTIDE SEQUENCE [LARGE SCALE GENOMIC DNA]</scope>
    <source>
        <strain evidence="6 7">NRRL B-14421</strain>
    </source>
</reference>
<dbReference type="PRINTS" id="PR00039">
    <property type="entry name" value="HTHLYSR"/>
</dbReference>
<dbReference type="CDD" id="cd05466">
    <property type="entry name" value="PBP2_LTTR_substrate"/>
    <property type="match status" value="1"/>
</dbReference>
<dbReference type="SUPFAM" id="SSF46785">
    <property type="entry name" value="Winged helix' DNA-binding domain"/>
    <property type="match status" value="1"/>
</dbReference>
<feature type="domain" description="HTH lysR-type" evidence="5">
    <location>
        <begin position="1"/>
        <end position="58"/>
    </location>
</feature>